<dbReference type="Proteomes" id="UP001159075">
    <property type="component" value="Unassembled WGS sequence"/>
</dbReference>
<keyword evidence="2" id="KW-0812">Transmembrane</keyword>
<evidence type="ECO:0000313" key="3">
    <source>
        <dbReference type="EMBL" id="MDI5833303.1"/>
    </source>
</evidence>
<feature type="compositionally biased region" description="Polar residues" evidence="1">
    <location>
        <begin position="60"/>
        <end position="73"/>
    </location>
</feature>
<dbReference type="EMBL" id="JAOTLW010000020">
    <property type="protein sequence ID" value="MDI5833303.1"/>
    <property type="molecule type" value="Genomic_DNA"/>
</dbReference>
<reference evidence="3 4" key="1">
    <citation type="submission" date="2022-09" db="EMBL/GenBank/DDBJ databases">
        <title>The outer-membrane cytochrome OmcA is essential for infection of Shewanella oneidensis by a zebrafish-associated bacteriophage.</title>
        <authorList>
            <person name="Grenfell A.W."/>
            <person name="Intile P."/>
            <person name="Mcfarlane J."/>
            <person name="Leung D."/>
            <person name="Abdalla K."/>
            <person name="Wold M."/>
            <person name="Kees E."/>
            <person name="Gralnick J."/>
        </authorList>
    </citation>
    <scope>NUCLEOTIDE SEQUENCE [LARGE SCALE GENOMIC DNA]</scope>
    <source>
        <strain evidence="3 4">NF-5</strain>
    </source>
</reference>
<feature type="region of interest" description="Disordered" evidence="1">
    <location>
        <begin position="1"/>
        <end position="77"/>
    </location>
</feature>
<gene>
    <name evidence="3" type="ORF">ODY93_17105</name>
</gene>
<feature type="compositionally biased region" description="Polar residues" evidence="1">
    <location>
        <begin position="125"/>
        <end position="148"/>
    </location>
</feature>
<sequence>MDELDKDYGHSALDAAQEVGGELDLSQYAELDHDDEPVIRFEEETPATSAAPVERELSTEQRQSGTEQESNSPSKKKVSGRTWFLVGMISLIVGAVGFPIVSNYMESNSNDEPDSKSVFIETKPKQVTAQSATSEHSPQSRDNVTSEVNDLKSKLNEFQKRYDSAFIAVNEVLKSKDQEIGDLKNQLKSLQATTNTGGQQITEQSERFLKIEADQAKLISRVSKLESNAASVAKKAKAEIDKRISDAKRAQYEVMTVITGKIRLRNAGTGNERNYTTGDQLEGFGKIKSISISGCITFENNEILEPIGATCKI</sequence>
<feature type="transmembrane region" description="Helical" evidence="2">
    <location>
        <begin position="82"/>
        <end position="101"/>
    </location>
</feature>
<evidence type="ECO:0000313" key="4">
    <source>
        <dbReference type="Proteomes" id="UP001159075"/>
    </source>
</evidence>
<proteinExistence type="predicted"/>
<feature type="region of interest" description="Disordered" evidence="1">
    <location>
        <begin position="124"/>
        <end position="148"/>
    </location>
</feature>
<dbReference type="Gene3D" id="1.10.287.1490">
    <property type="match status" value="1"/>
</dbReference>
<name>A0ABT6UFQ4_9GAMM</name>
<evidence type="ECO:0000256" key="2">
    <source>
        <dbReference type="SAM" id="Phobius"/>
    </source>
</evidence>
<evidence type="ECO:0000256" key="1">
    <source>
        <dbReference type="SAM" id="MobiDB-lite"/>
    </source>
</evidence>
<keyword evidence="2" id="KW-0472">Membrane</keyword>
<keyword evidence="4" id="KW-1185">Reference proteome</keyword>
<organism evidence="3 4">
    <name type="scientific">Shewanella xiamenensis</name>
    <dbReference type="NCBI Taxonomy" id="332186"/>
    <lineage>
        <taxon>Bacteria</taxon>
        <taxon>Pseudomonadati</taxon>
        <taxon>Pseudomonadota</taxon>
        <taxon>Gammaproteobacteria</taxon>
        <taxon>Alteromonadales</taxon>
        <taxon>Shewanellaceae</taxon>
        <taxon>Shewanella</taxon>
    </lineage>
</organism>
<dbReference type="RefSeq" id="WP_282679842.1">
    <property type="nucleotide sequence ID" value="NZ_CP106875.1"/>
</dbReference>
<keyword evidence="2" id="KW-1133">Transmembrane helix</keyword>
<accession>A0ABT6UFQ4</accession>
<protein>
    <submittedName>
        <fullName evidence="3">Uncharacterized protein</fullName>
    </submittedName>
</protein>
<comment type="caution">
    <text evidence="3">The sequence shown here is derived from an EMBL/GenBank/DDBJ whole genome shotgun (WGS) entry which is preliminary data.</text>
</comment>